<keyword evidence="3" id="KW-1185">Reference proteome</keyword>
<name>A0ABT0WS43_9BURK</name>
<feature type="domain" description="Glycosyltransferase 2-like" evidence="1">
    <location>
        <begin position="4"/>
        <end position="165"/>
    </location>
</feature>
<accession>A0ABT0WS43</accession>
<dbReference type="InterPro" id="IPR050834">
    <property type="entry name" value="Glycosyltransf_2"/>
</dbReference>
<proteinExistence type="predicted"/>
<dbReference type="EMBL" id="JAMQGR010000003">
    <property type="protein sequence ID" value="MCM2566564.1"/>
    <property type="molecule type" value="Genomic_DNA"/>
</dbReference>
<evidence type="ECO:0000313" key="2">
    <source>
        <dbReference type="EMBL" id="MCM2566564.1"/>
    </source>
</evidence>
<comment type="caution">
    <text evidence="2">The sequence shown here is derived from an EMBL/GenBank/DDBJ whole genome shotgun (WGS) entry which is preliminary data.</text>
</comment>
<sequence>MLCSVIVPLYNKGPYIEAALASVLAQTHADWEVVVVDDGSSDDGAQRVRACADARVRLVSQANGGVSRARNRGILEARGDLICFLDADDWYGPVYLETMVGMARAHPSGSFFACGFERIPDSRAAALSYQGAAVRETRLLDDFFERRRRGGPFFCTNSVAIRRSDLLPLQPCFPEGESAGEDQDLWFRLAERLTLVFTPAQLVAYRVEVAGSLCAIESADVLAPTFERLERRALAWPAANPARRSALRLVSDARVSVARAALARGRRGEALAGLRRAAGGGMSRHWWVALALSCLLPTRLAVKWQMWRETHINS</sequence>
<dbReference type="Pfam" id="PF00535">
    <property type="entry name" value="Glycos_transf_2"/>
    <property type="match status" value="1"/>
</dbReference>
<dbReference type="CDD" id="cd00761">
    <property type="entry name" value="Glyco_tranf_GTA_type"/>
    <property type="match status" value="1"/>
</dbReference>
<dbReference type="RefSeq" id="WP_251350015.1">
    <property type="nucleotide sequence ID" value="NZ_JAMQGR010000003.1"/>
</dbReference>
<dbReference type="Proteomes" id="UP001202243">
    <property type="component" value="Unassembled WGS sequence"/>
</dbReference>
<evidence type="ECO:0000313" key="3">
    <source>
        <dbReference type="Proteomes" id="UP001202243"/>
    </source>
</evidence>
<dbReference type="SUPFAM" id="SSF53448">
    <property type="entry name" value="Nucleotide-diphospho-sugar transferases"/>
    <property type="match status" value="1"/>
</dbReference>
<dbReference type="InterPro" id="IPR001173">
    <property type="entry name" value="Glyco_trans_2-like"/>
</dbReference>
<organism evidence="2 3">
    <name type="scientific">Janthinobacterium kumbetense</name>
    <dbReference type="NCBI Taxonomy" id="2950280"/>
    <lineage>
        <taxon>Bacteria</taxon>
        <taxon>Pseudomonadati</taxon>
        <taxon>Pseudomonadota</taxon>
        <taxon>Betaproteobacteria</taxon>
        <taxon>Burkholderiales</taxon>
        <taxon>Oxalobacteraceae</taxon>
        <taxon>Janthinobacterium</taxon>
    </lineage>
</organism>
<protein>
    <submittedName>
        <fullName evidence="2">Glycosyltransferase family 2 protein</fullName>
    </submittedName>
</protein>
<dbReference type="InterPro" id="IPR029044">
    <property type="entry name" value="Nucleotide-diphossugar_trans"/>
</dbReference>
<reference evidence="2 3" key="1">
    <citation type="submission" date="2022-06" db="EMBL/GenBank/DDBJ databases">
        <title>Janthinobacterium kumbetensis sp. nov., isolated from spring water in Turkey.</title>
        <authorList>
            <person name="Inan Bektas K."/>
            <person name="Belduz A.A."/>
            <person name="Canakci S."/>
            <person name="Nalcaoglu A."/>
            <person name="Ceylan E."/>
            <person name="Kati H."/>
        </authorList>
    </citation>
    <scope>NUCLEOTIDE SEQUENCE [LARGE SCALE GENOMIC DNA]</scope>
    <source>
        <strain evidence="2 3">GK</strain>
    </source>
</reference>
<dbReference type="PANTHER" id="PTHR43685">
    <property type="entry name" value="GLYCOSYLTRANSFERASE"/>
    <property type="match status" value="1"/>
</dbReference>
<dbReference type="Gene3D" id="3.90.550.10">
    <property type="entry name" value="Spore Coat Polysaccharide Biosynthesis Protein SpsA, Chain A"/>
    <property type="match status" value="1"/>
</dbReference>
<dbReference type="PANTHER" id="PTHR43685:SF2">
    <property type="entry name" value="GLYCOSYLTRANSFERASE 2-LIKE DOMAIN-CONTAINING PROTEIN"/>
    <property type="match status" value="1"/>
</dbReference>
<gene>
    <name evidence="2" type="ORF">NCG91_13245</name>
</gene>
<evidence type="ECO:0000259" key="1">
    <source>
        <dbReference type="Pfam" id="PF00535"/>
    </source>
</evidence>